<name>A0AAU8B1U9_9CAUD</name>
<evidence type="ECO:0000313" key="1">
    <source>
        <dbReference type="EMBL" id="XCD03768.1"/>
    </source>
</evidence>
<organism evidence="2">
    <name type="scientific">Dulem virus 29</name>
    <dbReference type="NCBI Taxonomy" id="3145747"/>
    <lineage>
        <taxon>Viruses</taxon>
        <taxon>Duplodnaviria</taxon>
        <taxon>Heunggongvirae</taxon>
        <taxon>Uroviricota</taxon>
        <taxon>Caudoviricetes</taxon>
    </lineage>
</organism>
<evidence type="ECO:0000313" key="2">
    <source>
        <dbReference type="EMBL" id="XCD06208.1"/>
    </source>
</evidence>
<proteinExistence type="predicted"/>
<dbReference type="EMBL" id="PP511642">
    <property type="protein sequence ID" value="XCD06208.1"/>
    <property type="molecule type" value="Genomic_DNA"/>
</dbReference>
<sequence>MMGRKFSIKRELIRALVLQTTLAKRDIKKSLTKVVDFYKEKVEKLKEEDEQKPVTKAINREKLLKQRVENLVVWNESERLIEKYKGMAYVWLPSSSQEPRPEHQLKYGKVFIVGDGEFPGHEYGCKCGALILTDEAAENSEYLSLEQKEKLRKHRETERRREVFRELNKELG</sequence>
<dbReference type="EMBL" id="PP511380">
    <property type="protein sequence ID" value="XCD03768.1"/>
    <property type="molecule type" value="Genomic_DNA"/>
</dbReference>
<protein>
    <submittedName>
        <fullName evidence="2">Protein F-like protein</fullName>
    </submittedName>
</protein>
<accession>A0AAU8B1U9</accession>
<reference evidence="2" key="1">
    <citation type="submission" date="2024-03" db="EMBL/GenBank/DDBJ databases">
        <title>Diverse circular DNA viruses in blood, oral, and fecal samples of captive lemurs.</title>
        <authorList>
            <person name="Paietta E.N."/>
            <person name="Kraberger S."/>
            <person name="Lund M.C."/>
            <person name="Custer J.M."/>
            <person name="Vargas K.M."/>
            <person name="Ehmke E.E."/>
            <person name="Yoder A.D."/>
            <person name="Varsani A."/>
        </authorList>
    </citation>
    <scope>NUCLEOTIDE SEQUENCE</scope>
    <source>
        <strain evidence="1">Duke_21_2</strain>
        <strain evidence="2">Duke_25FS_5</strain>
    </source>
</reference>